<name>A0A5B7F695_PORTR</name>
<keyword evidence="3" id="KW-1185">Reference proteome</keyword>
<gene>
    <name evidence="2" type="ORF">E2C01_034181</name>
</gene>
<comment type="caution">
    <text evidence="2">The sequence shown here is derived from an EMBL/GenBank/DDBJ whole genome shotgun (WGS) entry which is preliminary data.</text>
</comment>
<evidence type="ECO:0000313" key="2">
    <source>
        <dbReference type="EMBL" id="MPC40618.1"/>
    </source>
</evidence>
<dbReference type="Proteomes" id="UP000324222">
    <property type="component" value="Unassembled WGS sequence"/>
</dbReference>
<feature type="region of interest" description="Disordered" evidence="1">
    <location>
        <begin position="1"/>
        <end position="42"/>
    </location>
</feature>
<protein>
    <submittedName>
        <fullName evidence="2">Uncharacterized protein</fullName>
    </submittedName>
</protein>
<dbReference type="EMBL" id="VSRR010004755">
    <property type="protein sequence ID" value="MPC40618.1"/>
    <property type="molecule type" value="Genomic_DNA"/>
</dbReference>
<evidence type="ECO:0000313" key="3">
    <source>
        <dbReference type="Proteomes" id="UP000324222"/>
    </source>
</evidence>
<sequence>MSRSLTPSQPCSVPSSPVTLCHAPSRSAKMSTRRHLSWRARQGGERLRQESRKAAVSCWQDFLTLRLVPLKITFFVIMGDFATVHAKHYSLLPVTAKPQRSPTVGLA</sequence>
<proteinExistence type="predicted"/>
<accession>A0A5B7F695</accession>
<evidence type="ECO:0000256" key="1">
    <source>
        <dbReference type="SAM" id="MobiDB-lite"/>
    </source>
</evidence>
<dbReference type="OrthoDB" id="10061976at2759"/>
<reference evidence="2 3" key="1">
    <citation type="submission" date="2019-05" db="EMBL/GenBank/DDBJ databases">
        <title>Another draft genome of Portunus trituberculatus and its Hox gene families provides insights of decapod evolution.</title>
        <authorList>
            <person name="Jeong J.-H."/>
            <person name="Song I."/>
            <person name="Kim S."/>
            <person name="Choi T."/>
            <person name="Kim D."/>
            <person name="Ryu S."/>
            <person name="Kim W."/>
        </authorList>
    </citation>
    <scope>NUCLEOTIDE SEQUENCE [LARGE SCALE GENOMIC DNA]</scope>
    <source>
        <tissue evidence="2">Muscle</tissue>
    </source>
</reference>
<dbReference type="AlphaFoldDB" id="A0A5B7F695"/>
<feature type="compositionally biased region" description="Low complexity" evidence="1">
    <location>
        <begin position="7"/>
        <end position="18"/>
    </location>
</feature>
<organism evidence="2 3">
    <name type="scientific">Portunus trituberculatus</name>
    <name type="common">Swimming crab</name>
    <name type="synonym">Neptunus trituberculatus</name>
    <dbReference type="NCBI Taxonomy" id="210409"/>
    <lineage>
        <taxon>Eukaryota</taxon>
        <taxon>Metazoa</taxon>
        <taxon>Ecdysozoa</taxon>
        <taxon>Arthropoda</taxon>
        <taxon>Crustacea</taxon>
        <taxon>Multicrustacea</taxon>
        <taxon>Malacostraca</taxon>
        <taxon>Eumalacostraca</taxon>
        <taxon>Eucarida</taxon>
        <taxon>Decapoda</taxon>
        <taxon>Pleocyemata</taxon>
        <taxon>Brachyura</taxon>
        <taxon>Eubrachyura</taxon>
        <taxon>Portunoidea</taxon>
        <taxon>Portunidae</taxon>
        <taxon>Portuninae</taxon>
        <taxon>Portunus</taxon>
    </lineage>
</organism>